<dbReference type="CDD" id="cd00161">
    <property type="entry name" value="beta-trefoil_Ricin-like"/>
    <property type="match status" value="1"/>
</dbReference>
<feature type="chain" id="PRO_5025504511" description="Apple domain-containing protein" evidence="4">
    <location>
        <begin position="21"/>
        <end position="249"/>
    </location>
</feature>
<dbReference type="GO" id="GO:0005576">
    <property type="term" value="C:extracellular region"/>
    <property type="evidence" value="ECO:0007669"/>
    <property type="project" value="InterPro"/>
</dbReference>
<sequence length="249" mass="26361">MVSTRTFLTTTAALASSVLAQTCSVFPDVDFEGNDIAQTERSDASKCCTDCQATPGCKAYNWDSGVCYLKATRGQPIPAPGTVSGVVSARPTTPKPTMKSTQAPFPTPKPTPKPTPAPTQEPTPSPTLKPTTQTTPKPTPAPTAAPTPVPTSSPTTMPDTPEPTRFPGGAMGLGPNNTYCLEITGEPADQFSSVPTRAAPCSGSNWMFFRRSGDIYTNTVYDLCLAPDASGTKVHAWKCSWRNDQQWVA</sequence>
<dbReference type="GO" id="GO:0006508">
    <property type="term" value="P:proteolysis"/>
    <property type="evidence" value="ECO:0007669"/>
    <property type="project" value="InterPro"/>
</dbReference>
<proteinExistence type="predicted"/>
<evidence type="ECO:0000256" key="2">
    <source>
        <dbReference type="ARBA" id="ARBA00023157"/>
    </source>
</evidence>
<keyword evidence="2" id="KW-1015">Disulfide bond</keyword>
<dbReference type="SUPFAM" id="SSF50370">
    <property type="entry name" value="Ricin B-like lectins"/>
    <property type="match status" value="1"/>
</dbReference>
<name>A0A6A4ZU66_9STRA</name>
<evidence type="ECO:0000259" key="5">
    <source>
        <dbReference type="SMART" id="SM00223"/>
    </source>
</evidence>
<keyword evidence="1" id="KW-0677">Repeat</keyword>
<dbReference type="SMART" id="SM00223">
    <property type="entry name" value="APPLE"/>
    <property type="match status" value="1"/>
</dbReference>
<evidence type="ECO:0000256" key="3">
    <source>
        <dbReference type="SAM" id="MobiDB-lite"/>
    </source>
</evidence>
<accession>A0A6A4ZU66</accession>
<feature type="compositionally biased region" description="Pro residues" evidence="3">
    <location>
        <begin position="105"/>
        <end position="127"/>
    </location>
</feature>
<dbReference type="InterPro" id="IPR003609">
    <property type="entry name" value="Pan_app"/>
</dbReference>
<dbReference type="PROSITE" id="PS50231">
    <property type="entry name" value="RICIN_B_LECTIN"/>
    <property type="match status" value="1"/>
</dbReference>
<organism evidence="6">
    <name type="scientific">Aphanomyces stellatus</name>
    <dbReference type="NCBI Taxonomy" id="120398"/>
    <lineage>
        <taxon>Eukaryota</taxon>
        <taxon>Sar</taxon>
        <taxon>Stramenopiles</taxon>
        <taxon>Oomycota</taxon>
        <taxon>Saprolegniomycetes</taxon>
        <taxon>Saprolegniales</taxon>
        <taxon>Verrucalvaceae</taxon>
        <taxon>Aphanomyces</taxon>
    </lineage>
</organism>
<feature type="non-terminal residue" evidence="6">
    <location>
        <position position="249"/>
    </location>
</feature>
<evidence type="ECO:0000256" key="1">
    <source>
        <dbReference type="ARBA" id="ARBA00022737"/>
    </source>
</evidence>
<dbReference type="InterPro" id="IPR000177">
    <property type="entry name" value="Apple"/>
</dbReference>
<dbReference type="Gene3D" id="2.80.10.50">
    <property type="match status" value="1"/>
</dbReference>
<dbReference type="SUPFAM" id="SSF57414">
    <property type="entry name" value="Hairpin loop containing domain-like"/>
    <property type="match status" value="1"/>
</dbReference>
<reference evidence="6" key="1">
    <citation type="submission" date="2019-06" db="EMBL/GenBank/DDBJ databases">
        <title>Genomics analysis of Aphanomyces spp. identifies a new class of oomycete effector associated with host adaptation.</title>
        <authorList>
            <person name="Gaulin E."/>
        </authorList>
    </citation>
    <scope>NUCLEOTIDE SEQUENCE</scope>
    <source>
        <strain evidence="6">CBS 578.67</strain>
    </source>
</reference>
<comment type="caution">
    <text evidence="6">The sequence shown here is derived from an EMBL/GenBank/DDBJ whole genome shotgun (WGS) entry which is preliminary data.</text>
</comment>
<dbReference type="Pfam" id="PF00024">
    <property type="entry name" value="PAN_1"/>
    <property type="match status" value="1"/>
</dbReference>
<gene>
    <name evidence="6" type="ORF">As57867_004838</name>
</gene>
<evidence type="ECO:0000256" key="4">
    <source>
        <dbReference type="SAM" id="SignalP"/>
    </source>
</evidence>
<keyword evidence="4" id="KW-0732">Signal</keyword>
<feature type="domain" description="Apple" evidence="5">
    <location>
        <begin position="23"/>
        <end position="89"/>
    </location>
</feature>
<protein>
    <recommendedName>
        <fullName evidence="5">Apple domain-containing protein</fullName>
    </recommendedName>
</protein>
<dbReference type="CDD" id="cd01100">
    <property type="entry name" value="APPLE_Factor_XI_like"/>
    <property type="match status" value="1"/>
</dbReference>
<feature type="signal peptide" evidence="4">
    <location>
        <begin position="1"/>
        <end position="20"/>
    </location>
</feature>
<evidence type="ECO:0000313" key="6">
    <source>
        <dbReference type="EMBL" id="KAF0712372.1"/>
    </source>
</evidence>
<feature type="region of interest" description="Disordered" evidence="3">
    <location>
        <begin position="74"/>
        <end position="164"/>
    </location>
</feature>
<dbReference type="AlphaFoldDB" id="A0A6A4ZU66"/>
<dbReference type="InterPro" id="IPR035992">
    <property type="entry name" value="Ricin_B-like_lectins"/>
</dbReference>
<dbReference type="Gene3D" id="3.50.4.10">
    <property type="entry name" value="Hepatocyte Growth Factor"/>
    <property type="match status" value="1"/>
</dbReference>
<dbReference type="EMBL" id="VJMH01001299">
    <property type="protein sequence ID" value="KAF0712372.1"/>
    <property type="molecule type" value="Genomic_DNA"/>
</dbReference>
<feature type="compositionally biased region" description="Pro residues" evidence="3">
    <location>
        <begin position="137"/>
        <end position="151"/>
    </location>
</feature>